<feature type="region of interest" description="Disordered" evidence="1">
    <location>
        <begin position="1"/>
        <end position="27"/>
    </location>
</feature>
<organism evidence="2 3">
    <name type="scientific">Cudoniella acicularis</name>
    <dbReference type="NCBI Taxonomy" id="354080"/>
    <lineage>
        <taxon>Eukaryota</taxon>
        <taxon>Fungi</taxon>
        <taxon>Dikarya</taxon>
        <taxon>Ascomycota</taxon>
        <taxon>Pezizomycotina</taxon>
        <taxon>Leotiomycetes</taxon>
        <taxon>Helotiales</taxon>
        <taxon>Tricladiaceae</taxon>
        <taxon>Cudoniella</taxon>
    </lineage>
</organism>
<evidence type="ECO:0000313" key="2">
    <source>
        <dbReference type="EMBL" id="KAF4632006.1"/>
    </source>
</evidence>
<gene>
    <name evidence="2" type="ORF">G7Y89_g6125</name>
</gene>
<accession>A0A8H4W3B5</accession>
<dbReference type="AlphaFoldDB" id="A0A8H4W3B5"/>
<sequence length="248" mass="27992">MNPTACATHPTTHQLPNGPSLVTSQKPHPAQYIGHRRSGISSHLIPPRTTFASFPKNVLFPTFISSVSLRIASYRIVSIVRTHQRPPSRPFFNVVFPHCQPQSYLRSRAGRAKVRPHLNLNLTSTTTHLTSSLLRDTIIYKEQRNRPLNDPSPPSFFESSPPIVSFPAVPLRIDIYPPDPHRVHSSTPNSPQVITTIHQPYNTHSDGVTAHKLRATSSQRSICSNRLHSYINNHSPDMRYFSPMHQEL</sequence>
<protein>
    <submittedName>
        <fullName evidence="2">Uncharacterized protein</fullName>
    </submittedName>
</protein>
<reference evidence="2 3" key="1">
    <citation type="submission" date="2020-03" db="EMBL/GenBank/DDBJ databases">
        <title>Draft Genome Sequence of Cudoniella acicularis.</title>
        <authorList>
            <person name="Buettner E."/>
            <person name="Kellner H."/>
        </authorList>
    </citation>
    <scope>NUCLEOTIDE SEQUENCE [LARGE SCALE GENOMIC DNA]</scope>
    <source>
        <strain evidence="2 3">DSM 108380</strain>
    </source>
</reference>
<dbReference type="EMBL" id="JAAMPI010000389">
    <property type="protein sequence ID" value="KAF4632006.1"/>
    <property type="molecule type" value="Genomic_DNA"/>
</dbReference>
<dbReference type="Proteomes" id="UP000566819">
    <property type="component" value="Unassembled WGS sequence"/>
</dbReference>
<comment type="caution">
    <text evidence="2">The sequence shown here is derived from an EMBL/GenBank/DDBJ whole genome shotgun (WGS) entry which is preliminary data.</text>
</comment>
<evidence type="ECO:0000256" key="1">
    <source>
        <dbReference type="SAM" id="MobiDB-lite"/>
    </source>
</evidence>
<feature type="compositionally biased region" description="Polar residues" evidence="1">
    <location>
        <begin position="1"/>
        <end position="26"/>
    </location>
</feature>
<proteinExistence type="predicted"/>
<name>A0A8H4W3B5_9HELO</name>
<keyword evidence="3" id="KW-1185">Reference proteome</keyword>
<evidence type="ECO:0000313" key="3">
    <source>
        <dbReference type="Proteomes" id="UP000566819"/>
    </source>
</evidence>